<dbReference type="InterPro" id="IPR009078">
    <property type="entry name" value="Ferritin-like_SF"/>
</dbReference>
<evidence type="ECO:0000259" key="1">
    <source>
        <dbReference type="Pfam" id="PF26450"/>
    </source>
</evidence>
<dbReference type="EMBL" id="JAAXKZ010000035">
    <property type="protein sequence ID" value="NMH92259.1"/>
    <property type="molecule type" value="Genomic_DNA"/>
</dbReference>
<evidence type="ECO:0000313" key="2">
    <source>
        <dbReference type="EMBL" id="NMH92259.1"/>
    </source>
</evidence>
<keyword evidence="3" id="KW-1185">Reference proteome</keyword>
<gene>
    <name evidence="2" type="ORF">HF519_11895</name>
</gene>
<protein>
    <submittedName>
        <fullName evidence="2">Ferritin-like domain-containing protein</fullName>
    </submittedName>
</protein>
<dbReference type="Proteomes" id="UP000586918">
    <property type="component" value="Unassembled WGS sequence"/>
</dbReference>
<accession>A0A848DI78</accession>
<comment type="caution">
    <text evidence="2">The sequence shown here is derived from an EMBL/GenBank/DDBJ whole genome shotgun (WGS) entry which is preliminary data.</text>
</comment>
<dbReference type="Pfam" id="PF26450">
    <property type="entry name" value="DUF8129"/>
    <property type="match status" value="1"/>
</dbReference>
<dbReference type="SUPFAM" id="SSF47240">
    <property type="entry name" value="Ferritin-like"/>
    <property type="match status" value="1"/>
</dbReference>
<name>A0A848DI78_9PSEU</name>
<dbReference type="Gene3D" id="1.20.1260.10">
    <property type="match status" value="1"/>
</dbReference>
<feature type="domain" description="DUF8129" evidence="1">
    <location>
        <begin position="274"/>
        <end position="314"/>
    </location>
</feature>
<sequence length="322" mass="34192">MANTATLIAQLRALGHLTQAEAQIARVRVAQARTDAVRGELQQNSRNADERADAIGRQLRDLGAVPDVVSPVLGRAGALVKSTVEQAQPVDEALLSDLALEHQLLDRARYLGVLADAAGEAGVRKLAERLVTAHTATVDWLTTVLAEEALGGPTALRPTPLQRVAGGVTRAVNLPARVAVESVNRALHTVNQTGQEARDKVGEYASRVLRLGSGTREVLFAGRDAALQRAESVARRDGARDTASAVHETRRGLGGLTAGELPIRGYAALSAQDVIARIKKLERTDDINAVLRYEETHKNRSGVVSAAQTRHAALAKEAVGVN</sequence>
<reference evidence="2 3" key="1">
    <citation type="submission" date="2020-04" db="EMBL/GenBank/DDBJ databases">
        <authorList>
            <person name="Klaysubun C."/>
            <person name="Duangmal K."/>
            <person name="Lipun K."/>
        </authorList>
    </citation>
    <scope>NUCLEOTIDE SEQUENCE [LARGE SCALE GENOMIC DNA]</scope>
    <source>
        <strain evidence="2 3">DSM 45300</strain>
    </source>
</reference>
<organism evidence="2 3">
    <name type="scientific">Pseudonocardia bannensis</name>
    <dbReference type="NCBI Taxonomy" id="630973"/>
    <lineage>
        <taxon>Bacteria</taxon>
        <taxon>Bacillati</taxon>
        <taxon>Actinomycetota</taxon>
        <taxon>Actinomycetes</taxon>
        <taxon>Pseudonocardiales</taxon>
        <taxon>Pseudonocardiaceae</taxon>
        <taxon>Pseudonocardia</taxon>
    </lineage>
</organism>
<dbReference type="RefSeq" id="WP_169412974.1">
    <property type="nucleotide sequence ID" value="NZ_JAAXKZ010000035.1"/>
</dbReference>
<dbReference type="InterPro" id="IPR012347">
    <property type="entry name" value="Ferritin-like"/>
</dbReference>
<evidence type="ECO:0000313" key="3">
    <source>
        <dbReference type="Proteomes" id="UP000586918"/>
    </source>
</evidence>
<proteinExistence type="predicted"/>
<dbReference type="AlphaFoldDB" id="A0A848DI78"/>
<dbReference type="InterPro" id="IPR058442">
    <property type="entry name" value="DUF8129"/>
</dbReference>